<dbReference type="Gene3D" id="3.40.50.300">
    <property type="entry name" value="P-loop containing nucleotide triphosphate hydrolases"/>
    <property type="match status" value="1"/>
</dbReference>
<sequence length="179" mass="20413">MQKIYLLDTVSQINGDVIYKENPRLTQDELAAIVGQLVKESFQNRHSFSFESNLATSASYTVVQSARQKGYRIILRYVNLDSATHCRDRVIERVSKGGHDVPYAIIEQRYKNALSLIKQHYLLFDDIDFIDNSAGSFTSVLRVETGKLTYQAEKLPAWAVGIVNHIRMMEKAIRKTNAD</sequence>
<dbReference type="InterPro" id="IPR010488">
    <property type="entry name" value="Zeta_toxin_domain"/>
</dbReference>
<dbReference type="InterPro" id="IPR027417">
    <property type="entry name" value="P-loop_NTPase"/>
</dbReference>
<evidence type="ECO:0000256" key="1">
    <source>
        <dbReference type="ARBA" id="ARBA00022741"/>
    </source>
</evidence>
<gene>
    <name evidence="4" type="ORF">FH603_1183</name>
</gene>
<keyword evidence="2" id="KW-0067">ATP-binding</keyword>
<evidence type="ECO:0000313" key="4">
    <source>
        <dbReference type="EMBL" id="MBC3790692.1"/>
    </source>
</evidence>
<comment type="caution">
    <text evidence="4">The sequence shown here is derived from an EMBL/GenBank/DDBJ whole genome shotgun (WGS) entry which is preliminary data.</text>
</comment>
<evidence type="ECO:0000313" key="5">
    <source>
        <dbReference type="Proteomes" id="UP000700732"/>
    </source>
</evidence>
<dbReference type="Proteomes" id="UP000700732">
    <property type="component" value="Unassembled WGS sequence"/>
</dbReference>
<feature type="domain" description="Zeta toxin" evidence="3">
    <location>
        <begin position="21"/>
        <end position="119"/>
    </location>
</feature>
<keyword evidence="1" id="KW-0547">Nucleotide-binding</keyword>
<proteinExistence type="predicted"/>
<dbReference type="EMBL" id="VFIA01000005">
    <property type="protein sequence ID" value="MBC3790692.1"/>
    <property type="molecule type" value="Genomic_DNA"/>
</dbReference>
<organism evidence="4 5">
    <name type="scientific">Spirosoma utsteinense</name>
    <dbReference type="NCBI Taxonomy" id="2585773"/>
    <lineage>
        <taxon>Bacteria</taxon>
        <taxon>Pseudomonadati</taxon>
        <taxon>Bacteroidota</taxon>
        <taxon>Cytophagia</taxon>
        <taxon>Cytophagales</taxon>
        <taxon>Cytophagaceae</taxon>
        <taxon>Spirosoma</taxon>
    </lineage>
</organism>
<dbReference type="PANTHER" id="PTHR39206:SF1">
    <property type="entry name" value="SLL8004 PROTEIN"/>
    <property type="match status" value="1"/>
</dbReference>
<protein>
    <submittedName>
        <fullName evidence="4">ABC-type ATPase</fullName>
    </submittedName>
</protein>
<reference evidence="4 5" key="1">
    <citation type="submission" date="2019-06" db="EMBL/GenBank/DDBJ databases">
        <title>Spirosoma utsteinense sp. nov. isolated from Antarctic ice-free soils.</title>
        <authorList>
            <person name="Tahon G."/>
        </authorList>
    </citation>
    <scope>NUCLEOTIDE SEQUENCE [LARGE SCALE GENOMIC DNA]</scope>
    <source>
        <strain evidence="4 5">LMG 31447</strain>
    </source>
</reference>
<accession>A0ABR6W486</accession>
<evidence type="ECO:0000256" key="2">
    <source>
        <dbReference type="ARBA" id="ARBA00022840"/>
    </source>
</evidence>
<dbReference type="PANTHER" id="PTHR39206">
    <property type="entry name" value="SLL8004 PROTEIN"/>
    <property type="match status" value="1"/>
</dbReference>
<dbReference type="Pfam" id="PF06414">
    <property type="entry name" value="Zeta_toxin"/>
    <property type="match status" value="1"/>
</dbReference>
<keyword evidence="5" id="KW-1185">Reference proteome</keyword>
<name>A0ABR6W486_9BACT</name>
<evidence type="ECO:0000259" key="3">
    <source>
        <dbReference type="Pfam" id="PF06414"/>
    </source>
</evidence>